<proteinExistence type="predicted"/>
<dbReference type="RefSeq" id="WP_046216967.1">
    <property type="nucleotide sequence ID" value="NZ_CP011974.1"/>
</dbReference>
<sequence length="146" mass="17395">MKYKARFLCDKYEVKYAINPYMKVFYIKDGEWNLARCHHGESYPVGYKATRVMEYERFMGEEVFHEEELKSIFEVGDVVKCGEDVVEILKVVKNLDGSIDYFTNKEESKYINTRETYFNEVSSKSEESNQNTFSIMKWIKDKLNKL</sequence>
<evidence type="ECO:0000313" key="2">
    <source>
        <dbReference type="Proteomes" id="UP000036202"/>
    </source>
</evidence>
<dbReference type="EMBL" id="CP011974">
    <property type="protein sequence ID" value="AKO92006.1"/>
    <property type="molecule type" value="Genomic_DNA"/>
</dbReference>
<name>A0A0H4KGR9_9BACI</name>
<organism evidence="1 2">
    <name type="scientific">Priestia filamentosa</name>
    <dbReference type="NCBI Taxonomy" id="1402861"/>
    <lineage>
        <taxon>Bacteria</taxon>
        <taxon>Bacillati</taxon>
        <taxon>Bacillota</taxon>
        <taxon>Bacilli</taxon>
        <taxon>Bacillales</taxon>
        <taxon>Bacillaceae</taxon>
        <taxon>Priestia</taxon>
    </lineage>
</organism>
<keyword evidence="2" id="KW-1185">Reference proteome</keyword>
<accession>A0A0H4KGR9</accession>
<evidence type="ECO:0000313" key="1">
    <source>
        <dbReference type="EMBL" id="AKO92006.1"/>
    </source>
</evidence>
<protein>
    <submittedName>
        <fullName evidence="1">Uncharacterized protein</fullName>
    </submittedName>
</protein>
<gene>
    <name evidence="1" type="ORF">BEH_07765</name>
</gene>
<reference evidence="2" key="2">
    <citation type="submission" date="2015-06" db="EMBL/GenBank/DDBJ databases">
        <title>Genome Sequence of Bacillus endophyticus and Analysis of its Companion Mechanism in the Ketogulonigenium vulgare-Bacillus strain Consortium.</title>
        <authorList>
            <person name="Jia N."/>
            <person name="Du J."/>
            <person name="Ding M.-Z."/>
            <person name="Gao F."/>
            <person name="Yuan Y.-J."/>
        </authorList>
    </citation>
    <scope>NUCLEOTIDE SEQUENCE [LARGE SCALE GENOMIC DNA]</scope>
    <source>
        <strain evidence="2">Hbe603</strain>
    </source>
</reference>
<dbReference type="KEGG" id="beo:BEH_07765"/>
<dbReference type="Proteomes" id="UP000036202">
    <property type="component" value="Chromosome"/>
</dbReference>
<dbReference type="AlphaFoldDB" id="A0A0H4KGR9"/>
<dbReference type="PATRIC" id="fig|135735.6.peg.1587"/>
<reference evidence="1 2" key="1">
    <citation type="journal article" date="2015" name="PLoS ONE">
        <title>Genome Sequence of Bacillus endophyticus and Analysis of Its Companion Mechanism in the Ketogulonigenium vulgare-Bacillus Strain Consortium.</title>
        <authorList>
            <person name="Jia N."/>
            <person name="Du J."/>
            <person name="Ding M.Z."/>
            <person name="Gao F."/>
            <person name="Yuan Y.J."/>
        </authorList>
    </citation>
    <scope>NUCLEOTIDE SEQUENCE [LARGE SCALE GENOMIC DNA]</scope>
    <source>
        <strain evidence="1 2">Hbe603</strain>
    </source>
</reference>